<evidence type="ECO:0000256" key="1">
    <source>
        <dbReference type="SAM" id="MobiDB-lite"/>
    </source>
</evidence>
<feature type="region of interest" description="Disordered" evidence="1">
    <location>
        <begin position="50"/>
        <end position="87"/>
    </location>
</feature>
<dbReference type="PANTHER" id="PTHR36765:SF1">
    <property type="entry name" value="EXPRESSED PROTEIN"/>
    <property type="match status" value="1"/>
</dbReference>
<feature type="compositionally biased region" description="Basic and acidic residues" evidence="1">
    <location>
        <begin position="75"/>
        <end position="84"/>
    </location>
</feature>
<organism evidence="2 3">
    <name type="scientific">Apostasia shenzhenica</name>
    <dbReference type="NCBI Taxonomy" id="1088818"/>
    <lineage>
        <taxon>Eukaryota</taxon>
        <taxon>Viridiplantae</taxon>
        <taxon>Streptophyta</taxon>
        <taxon>Embryophyta</taxon>
        <taxon>Tracheophyta</taxon>
        <taxon>Spermatophyta</taxon>
        <taxon>Magnoliopsida</taxon>
        <taxon>Liliopsida</taxon>
        <taxon>Asparagales</taxon>
        <taxon>Orchidaceae</taxon>
        <taxon>Apostasioideae</taxon>
        <taxon>Apostasia</taxon>
    </lineage>
</organism>
<reference evidence="2 3" key="1">
    <citation type="journal article" date="2017" name="Nature">
        <title>The Apostasia genome and the evolution of orchids.</title>
        <authorList>
            <person name="Zhang G.Q."/>
            <person name="Liu K.W."/>
            <person name="Li Z."/>
            <person name="Lohaus R."/>
            <person name="Hsiao Y.Y."/>
            <person name="Niu S.C."/>
            <person name="Wang J.Y."/>
            <person name="Lin Y.C."/>
            <person name="Xu Q."/>
            <person name="Chen L.J."/>
            <person name="Yoshida K."/>
            <person name="Fujiwara S."/>
            <person name="Wang Z.W."/>
            <person name="Zhang Y.Q."/>
            <person name="Mitsuda N."/>
            <person name="Wang M."/>
            <person name="Liu G.H."/>
            <person name="Pecoraro L."/>
            <person name="Huang H.X."/>
            <person name="Xiao X.J."/>
            <person name="Lin M."/>
            <person name="Wu X.Y."/>
            <person name="Wu W.L."/>
            <person name="Chen Y.Y."/>
            <person name="Chang S.B."/>
            <person name="Sakamoto S."/>
            <person name="Ohme-Takagi M."/>
            <person name="Yagi M."/>
            <person name="Zeng S.J."/>
            <person name="Shen C.Y."/>
            <person name="Yeh C.M."/>
            <person name="Luo Y.B."/>
            <person name="Tsai W.C."/>
            <person name="Van de Peer Y."/>
            <person name="Liu Z.J."/>
        </authorList>
    </citation>
    <scope>NUCLEOTIDE SEQUENCE [LARGE SCALE GENOMIC DNA]</scope>
    <source>
        <strain evidence="3">cv. Shenzhen</strain>
        <tissue evidence="2">Stem</tissue>
    </source>
</reference>
<proteinExistence type="predicted"/>
<dbReference type="AlphaFoldDB" id="A0A2I0ARJ0"/>
<feature type="compositionally biased region" description="Low complexity" evidence="1">
    <location>
        <begin position="58"/>
        <end position="70"/>
    </location>
</feature>
<dbReference type="PANTHER" id="PTHR36765">
    <property type="entry name" value="EXPRESSED PROTEIN"/>
    <property type="match status" value="1"/>
</dbReference>
<dbReference type="STRING" id="1088818.A0A2I0ARJ0"/>
<evidence type="ECO:0000313" key="2">
    <source>
        <dbReference type="EMBL" id="PKA58171.1"/>
    </source>
</evidence>
<dbReference type="EMBL" id="KZ451955">
    <property type="protein sequence ID" value="PKA58171.1"/>
    <property type="molecule type" value="Genomic_DNA"/>
</dbReference>
<dbReference type="OrthoDB" id="1919921at2759"/>
<feature type="compositionally biased region" description="Acidic residues" evidence="1">
    <location>
        <begin position="21"/>
        <end position="33"/>
    </location>
</feature>
<accession>A0A2I0ARJ0</accession>
<feature type="region of interest" description="Disordered" evidence="1">
    <location>
        <begin position="1"/>
        <end position="34"/>
    </location>
</feature>
<protein>
    <submittedName>
        <fullName evidence="2">Uncharacterized protein</fullName>
    </submittedName>
</protein>
<sequence length="157" mass="17288">MRELNPAKVRRAKNPMKFGGGDDDDSSGEEDGDAQWKAAIDSVATVVVSSSNCSNKPRASARSCASSWSRQANFDNEKEDDKAKSPLPKLYQIKAQKLLDYLLDKKLELVETHIPVNNDHHQSDGGVIKLFKKAPPGMKLDPVGNCRRLHGITPFSL</sequence>
<dbReference type="Proteomes" id="UP000236161">
    <property type="component" value="Unassembled WGS sequence"/>
</dbReference>
<evidence type="ECO:0000313" key="3">
    <source>
        <dbReference type="Proteomes" id="UP000236161"/>
    </source>
</evidence>
<keyword evidence="3" id="KW-1185">Reference proteome</keyword>
<gene>
    <name evidence="2" type="ORF">AXF42_Ash012894</name>
</gene>
<name>A0A2I0ARJ0_9ASPA</name>